<dbReference type="EMBL" id="JARKIK010004628">
    <property type="protein sequence ID" value="KAK8718678.1"/>
    <property type="molecule type" value="Genomic_DNA"/>
</dbReference>
<feature type="transmembrane region" description="Helical" evidence="2">
    <location>
        <begin position="105"/>
        <end position="131"/>
    </location>
</feature>
<gene>
    <name evidence="3" type="ORF">OTU49_014550</name>
</gene>
<keyword evidence="2" id="KW-0472">Membrane</keyword>
<dbReference type="InterPro" id="IPR011701">
    <property type="entry name" value="MFS"/>
</dbReference>
<dbReference type="Pfam" id="PF07690">
    <property type="entry name" value="MFS_1"/>
    <property type="match status" value="1"/>
</dbReference>
<evidence type="ECO:0000256" key="1">
    <source>
        <dbReference type="SAM" id="MobiDB-lite"/>
    </source>
</evidence>
<feature type="transmembrane region" description="Helical" evidence="2">
    <location>
        <begin position="175"/>
        <end position="193"/>
    </location>
</feature>
<dbReference type="SUPFAM" id="SSF103473">
    <property type="entry name" value="MFS general substrate transporter"/>
    <property type="match status" value="1"/>
</dbReference>
<feature type="non-terminal residue" evidence="3">
    <location>
        <position position="1"/>
    </location>
</feature>
<dbReference type="GO" id="GO:0008028">
    <property type="term" value="F:monocarboxylic acid transmembrane transporter activity"/>
    <property type="evidence" value="ECO:0007669"/>
    <property type="project" value="TreeGrafter"/>
</dbReference>
<feature type="transmembrane region" description="Helical" evidence="2">
    <location>
        <begin position="232"/>
        <end position="252"/>
    </location>
</feature>
<reference evidence="3 4" key="1">
    <citation type="journal article" date="2024" name="BMC Genomics">
        <title>Genome assembly of redclaw crayfish (Cherax quadricarinatus) provides insights into its immune adaptation and hypoxia tolerance.</title>
        <authorList>
            <person name="Liu Z."/>
            <person name="Zheng J."/>
            <person name="Li H."/>
            <person name="Fang K."/>
            <person name="Wang S."/>
            <person name="He J."/>
            <person name="Zhou D."/>
            <person name="Weng S."/>
            <person name="Chi M."/>
            <person name="Gu Z."/>
            <person name="He J."/>
            <person name="Li F."/>
            <person name="Wang M."/>
        </authorList>
    </citation>
    <scope>NUCLEOTIDE SEQUENCE [LARGE SCALE GENOMIC DNA]</scope>
    <source>
        <strain evidence="3">ZL_2023a</strain>
    </source>
</reference>
<sequence>GEASRDVQQDLDTSDISGTGMAAWDGSGVHDPVDNTNIILNDVEMTVKSNQEGRKSGGETGKSSHETGKTSLEDTLKNEAKALMGNVECDNEGEGGAARVPDGGWGWLVVFGSFIITLLVPLLGPCFGVLFSSYLLEAGSSSATTAWIFNVQCFIWNMMGLIVRPLVKEFGWRNIAFQGILLTSASVIISAFAPSPVFLFFSFSLLSGLGGGLAVCMSFILVPMYFDRRRGLANAIMMAGVCTGQIVGPPFVRLLQEQYTYKGATLILGAIMLNGLVGAAFYHPVEWHMKPARNDPLLPKVNVNSLNDGVAADETSKKYFLIANGEKEPGWSESLCRVRTLREDGTYQSSECLKASHTESVTLSLSSLCKPALSAPVSQSAKERVRRNRSEQVGFATLILSVARNTINNLKIFRSPRAVIISFGCTFFLNGYYNFLMMVPFAMQASGRTLQDSAWCISVSGVCHLVARTLISVLSDWSRFNMRLAYMAGLASTAFTILGKPQICMFNKRMFYFLLKLL</sequence>
<dbReference type="Proteomes" id="UP001445076">
    <property type="component" value="Unassembled WGS sequence"/>
</dbReference>
<comment type="caution">
    <text evidence="3">The sequence shown here is derived from an EMBL/GenBank/DDBJ whole genome shotgun (WGS) entry which is preliminary data.</text>
</comment>
<feature type="transmembrane region" description="Helical" evidence="2">
    <location>
        <begin position="264"/>
        <end position="283"/>
    </location>
</feature>
<dbReference type="InterPro" id="IPR050327">
    <property type="entry name" value="Proton-linked_MCT"/>
</dbReference>
<keyword evidence="4" id="KW-1185">Reference proteome</keyword>
<evidence type="ECO:0000313" key="3">
    <source>
        <dbReference type="EMBL" id="KAK8718678.1"/>
    </source>
</evidence>
<accession>A0AAW0VNA0</accession>
<dbReference type="PANTHER" id="PTHR11360:SF306">
    <property type="entry name" value="RE01051P"/>
    <property type="match status" value="1"/>
</dbReference>
<evidence type="ECO:0008006" key="5">
    <source>
        <dbReference type="Google" id="ProtNLM"/>
    </source>
</evidence>
<keyword evidence="2" id="KW-1133">Transmembrane helix</keyword>
<keyword evidence="2" id="KW-0812">Transmembrane</keyword>
<feature type="region of interest" description="Disordered" evidence="1">
    <location>
        <begin position="1"/>
        <end position="30"/>
    </location>
</feature>
<dbReference type="PANTHER" id="PTHR11360">
    <property type="entry name" value="MONOCARBOXYLATE TRANSPORTER"/>
    <property type="match status" value="1"/>
</dbReference>
<dbReference type="InterPro" id="IPR036259">
    <property type="entry name" value="MFS_trans_sf"/>
</dbReference>
<proteinExistence type="predicted"/>
<organism evidence="3 4">
    <name type="scientific">Cherax quadricarinatus</name>
    <name type="common">Australian red claw crayfish</name>
    <dbReference type="NCBI Taxonomy" id="27406"/>
    <lineage>
        <taxon>Eukaryota</taxon>
        <taxon>Metazoa</taxon>
        <taxon>Ecdysozoa</taxon>
        <taxon>Arthropoda</taxon>
        <taxon>Crustacea</taxon>
        <taxon>Multicrustacea</taxon>
        <taxon>Malacostraca</taxon>
        <taxon>Eumalacostraca</taxon>
        <taxon>Eucarida</taxon>
        <taxon>Decapoda</taxon>
        <taxon>Pleocyemata</taxon>
        <taxon>Astacidea</taxon>
        <taxon>Parastacoidea</taxon>
        <taxon>Parastacidae</taxon>
        <taxon>Cherax</taxon>
    </lineage>
</organism>
<feature type="compositionally biased region" description="Basic and acidic residues" evidence="1">
    <location>
        <begin position="51"/>
        <end position="72"/>
    </location>
</feature>
<dbReference type="AlphaFoldDB" id="A0AAW0VNA0"/>
<feature type="transmembrane region" description="Helical" evidence="2">
    <location>
        <begin position="199"/>
        <end position="225"/>
    </location>
</feature>
<protein>
    <recommendedName>
        <fullName evidence="5">Monocarboxylate transporter</fullName>
    </recommendedName>
</protein>
<evidence type="ECO:0000313" key="4">
    <source>
        <dbReference type="Proteomes" id="UP001445076"/>
    </source>
</evidence>
<feature type="transmembrane region" description="Helical" evidence="2">
    <location>
        <begin position="419"/>
        <end position="442"/>
    </location>
</feature>
<feature type="transmembrane region" description="Helical" evidence="2">
    <location>
        <begin position="143"/>
        <end position="163"/>
    </location>
</feature>
<dbReference type="Gene3D" id="1.20.1250.20">
    <property type="entry name" value="MFS general substrate transporter like domains"/>
    <property type="match status" value="1"/>
</dbReference>
<evidence type="ECO:0000256" key="2">
    <source>
        <dbReference type="SAM" id="Phobius"/>
    </source>
</evidence>
<feature type="transmembrane region" description="Helical" evidence="2">
    <location>
        <begin position="480"/>
        <end position="499"/>
    </location>
</feature>
<name>A0AAW0VNA0_CHEQU</name>
<feature type="region of interest" description="Disordered" evidence="1">
    <location>
        <begin position="49"/>
        <end position="72"/>
    </location>
</feature>